<comment type="caution">
    <text evidence="1">The sequence shown here is derived from an EMBL/GenBank/DDBJ whole genome shotgun (WGS) entry which is preliminary data.</text>
</comment>
<evidence type="ECO:0000313" key="1">
    <source>
        <dbReference type="EMBL" id="GIJ74109.1"/>
    </source>
</evidence>
<name>A0A8J4EGQ3_9ACTN</name>
<proteinExistence type="predicted"/>
<dbReference type="EMBL" id="BOPH01000129">
    <property type="protein sequence ID" value="GIJ74109.1"/>
    <property type="molecule type" value="Genomic_DNA"/>
</dbReference>
<organism evidence="1 2">
    <name type="scientific">Virgisporangium ochraceum</name>
    <dbReference type="NCBI Taxonomy" id="65505"/>
    <lineage>
        <taxon>Bacteria</taxon>
        <taxon>Bacillati</taxon>
        <taxon>Actinomycetota</taxon>
        <taxon>Actinomycetes</taxon>
        <taxon>Micromonosporales</taxon>
        <taxon>Micromonosporaceae</taxon>
        <taxon>Virgisporangium</taxon>
    </lineage>
</organism>
<sequence length="409" mass="45731">MAHVVIEHFGQLPQRDPNAVPSTHWEPYSPHLAATVDGRQMLEVEVRMSWEAGINARSELERRGVWRGNPLTHIDQALLKYGMRRLEMVVSEMLAVGAPPSATGETWSVSTDEVDELLAYIEDKSCSYQVRQTRDLYCTAASPDDVTAKFEIGGRLSAPTSRPLCRACELPSNDLLCSHLLHPVVTNDYQARSVVDAMCDRGRDEEVSEPKLCRPGGHECWQRVVEVEDERPTLVTPLALPEAFDVLDAMWRLAFGRRQRLLNLSTSVGPAALALDCTNRPEFETRLSALADLIDIMKVDDSLLPTGLTDEQKNGSINRLSEALYDALPPEQHSALNNAIQKLRLVRQARNAMQHSKVDGGLTPKLRALGIHDAPPNWHDAWDTIRAHTADALGIIRHELRRWVDTQNT</sequence>
<reference evidence="1" key="1">
    <citation type="submission" date="2021-01" db="EMBL/GenBank/DDBJ databases">
        <title>Whole genome shotgun sequence of Virgisporangium ochraceum NBRC 16418.</title>
        <authorList>
            <person name="Komaki H."/>
            <person name="Tamura T."/>
        </authorList>
    </citation>
    <scope>NUCLEOTIDE SEQUENCE</scope>
    <source>
        <strain evidence="1">NBRC 16418</strain>
    </source>
</reference>
<dbReference type="RefSeq" id="WP_203933914.1">
    <property type="nucleotide sequence ID" value="NZ_BOPH01000129.1"/>
</dbReference>
<gene>
    <name evidence="1" type="ORF">Voc01_090260</name>
</gene>
<accession>A0A8J4EGQ3</accession>
<keyword evidence="2" id="KW-1185">Reference proteome</keyword>
<protein>
    <submittedName>
        <fullName evidence="1">Uncharacterized protein</fullName>
    </submittedName>
</protein>
<dbReference type="Proteomes" id="UP000635606">
    <property type="component" value="Unassembled WGS sequence"/>
</dbReference>
<dbReference type="AlphaFoldDB" id="A0A8J4EGQ3"/>
<evidence type="ECO:0000313" key="2">
    <source>
        <dbReference type="Proteomes" id="UP000635606"/>
    </source>
</evidence>